<name>A0A3N0XLF5_ANAGA</name>
<keyword evidence="2" id="KW-1185">Reference proteome</keyword>
<accession>A0A3N0XLF5</accession>
<proteinExistence type="predicted"/>
<dbReference type="EMBL" id="RJVU01069905">
    <property type="protein sequence ID" value="ROI64841.1"/>
    <property type="molecule type" value="Genomic_DNA"/>
</dbReference>
<sequence>MMPISLFLPVRLHPSSIPHLLPSSQPAAAADTADALVQRTVRMRCLQCVLSVSCTAAYSVTDGRIEFSFDREVKWPAQLFKCHSKKRQSQYLQYERGQSVQYMLK</sequence>
<dbReference type="AlphaFoldDB" id="A0A3N0XLF5"/>
<reference evidence="1 2" key="1">
    <citation type="submission" date="2018-10" db="EMBL/GenBank/DDBJ databases">
        <title>Genome assembly for a Yunnan-Guizhou Plateau 3E fish, Anabarilius grahami (Regan), and its evolutionary and genetic applications.</title>
        <authorList>
            <person name="Jiang W."/>
        </authorList>
    </citation>
    <scope>NUCLEOTIDE SEQUENCE [LARGE SCALE GENOMIC DNA]</scope>
    <source>
        <strain evidence="1">AG-KIZ</strain>
        <tissue evidence="1">Muscle</tissue>
    </source>
</reference>
<dbReference type="Proteomes" id="UP000281406">
    <property type="component" value="Unassembled WGS sequence"/>
</dbReference>
<protein>
    <submittedName>
        <fullName evidence="1">Uncharacterized protein</fullName>
    </submittedName>
</protein>
<evidence type="ECO:0000313" key="1">
    <source>
        <dbReference type="EMBL" id="ROI64841.1"/>
    </source>
</evidence>
<evidence type="ECO:0000313" key="2">
    <source>
        <dbReference type="Proteomes" id="UP000281406"/>
    </source>
</evidence>
<gene>
    <name evidence="1" type="ORF">DPX16_3388</name>
</gene>
<comment type="caution">
    <text evidence="1">The sequence shown here is derived from an EMBL/GenBank/DDBJ whole genome shotgun (WGS) entry which is preliminary data.</text>
</comment>
<organism evidence="1 2">
    <name type="scientific">Anabarilius grahami</name>
    <name type="common">Kanglang fish</name>
    <name type="synonym">Barilius grahami</name>
    <dbReference type="NCBI Taxonomy" id="495550"/>
    <lineage>
        <taxon>Eukaryota</taxon>
        <taxon>Metazoa</taxon>
        <taxon>Chordata</taxon>
        <taxon>Craniata</taxon>
        <taxon>Vertebrata</taxon>
        <taxon>Euteleostomi</taxon>
        <taxon>Actinopterygii</taxon>
        <taxon>Neopterygii</taxon>
        <taxon>Teleostei</taxon>
        <taxon>Ostariophysi</taxon>
        <taxon>Cypriniformes</taxon>
        <taxon>Xenocyprididae</taxon>
        <taxon>Xenocypridinae</taxon>
        <taxon>Xenocypridinae incertae sedis</taxon>
        <taxon>Anabarilius</taxon>
    </lineage>
</organism>